<evidence type="ECO:0000256" key="2">
    <source>
        <dbReference type="SAM" id="Phobius"/>
    </source>
</evidence>
<dbReference type="EMBL" id="SSSN01000002">
    <property type="protein sequence ID" value="THG36090.1"/>
    <property type="molecule type" value="Genomic_DNA"/>
</dbReference>
<evidence type="ECO:0000313" key="4">
    <source>
        <dbReference type="Proteomes" id="UP000307380"/>
    </source>
</evidence>
<keyword evidence="2" id="KW-0472">Membrane</keyword>
<protein>
    <recommendedName>
        <fullName evidence="5">Large exoprotein</fullName>
    </recommendedName>
</protein>
<comment type="caution">
    <text evidence="3">The sequence shown here is derived from an EMBL/GenBank/DDBJ whole genome shotgun (WGS) entry which is preliminary data.</text>
</comment>
<proteinExistence type="predicted"/>
<evidence type="ECO:0000256" key="1">
    <source>
        <dbReference type="SAM" id="Coils"/>
    </source>
</evidence>
<keyword evidence="2" id="KW-1133">Transmembrane helix</keyword>
<feature type="transmembrane region" description="Helical" evidence="2">
    <location>
        <begin position="128"/>
        <end position="149"/>
    </location>
</feature>
<keyword evidence="2" id="KW-0812">Transmembrane</keyword>
<dbReference type="AlphaFoldDB" id="A0A4S4FYG4"/>
<evidence type="ECO:0008006" key="5">
    <source>
        <dbReference type="Google" id="ProtNLM"/>
    </source>
</evidence>
<organism evidence="3 4">
    <name type="scientific">Orlajensenia flava</name>
    <dbReference type="NCBI Taxonomy" id="2565934"/>
    <lineage>
        <taxon>Bacteria</taxon>
        <taxon>Bacillati</taxon>
        <taxon>Actinomycetota</taxon>
        <taxon>Actinomycetes</taxon>
        <taxon>Micrococcales</taxon>
        <taxon>Microbacteriaceae</taxon>
        <taxon>Orlajensenia</taxon>
    </lineage>
</organism>
<feature type="transmembrane region" description="Helical" evidence="2">
    <location>
        <begin position="6"/>
        <end position="27"/>
    </location>
</feature>
<name>A0A4S4FYG4_9MICO</name>
<evidence type="ECO:0000313" key="3">
    <source>
        <dbReference type="EMBL" id="THG36090.1"/>
    </source>
</evidence>
<reference evidence="3 4" key="1">
    <citation type="submission" date="2019-04" db="EMBL/GenBank/DDBJ databases">
        <authorList>
            <person name="Jiang L."/>
        </authorList>
    </citation>
    <scope>NUCLEOTIDE SEQUENCE [LARGE SCALE GENOMIC DNA]</scope>
    <source>
        <strain evidence="3 4">YIM 131861</strain>
    </source>
</reference>
<dbReference type="RefSeq" id="WP_136421283.1">
    <property type="nucleotide sequence ID" value="NZ_SSSN01000002.1"/>
</dbReference>
<accession>A0A4S4FYG4</accession>
<keyword evidence="4" id="KW-1185">Reference proteome</keyword>
<dbReference type="OrthoDB" id="5126350at2"/>
<dbReference type="Proteomes" id="UP000307380">
    <property type="component" value="Unassembled WGS sequence"/>
</dbReference>
<sequence length="307" mass="32683">MGDTMGGGVMVAIAAALWIAYLLPSWLNRRQYIATERNAVRLQQTLRVLAETAETPQSVHLEATARAVASQERLLREHEATERARRRAAEQTAIAERRTAEQLARVATRAATNAGRARSRSLRRARGVASLVMLISLLVAIGGTVSAVLGSGWMLAAGGFIGFLAGLAGVVALARAATPVRPAVRASVLTEAPTQTWAPVELGEPEPVATWTPQPLPRPLASSRGTAAAVAMDSVEAAEKLRRAAVLAAISERAAQLNEAVPLRRPSRAEPVEQPAADSRFARMGIVDEAETAFSDLDSVLRRRRAG</sequence>
<keyword evidence="1" id="KW-0175">Coiled coil</keyword>
<gene>
    <name evidence="3" type="ORF">E6C70_00660</name>
</gene>
<feature type="coiled-coil region" evidence="1">
    <location>
        <begin position="61"/>
        <end position="91"/>
    </location>
</feature>
<feature type="transmembrane region" description="Helical" evidence="2">
    <location>
        <begin position="155"/>
        <end position="177"/>
    </location>
</feature>